<keyword evidence="12" id="KW-1185">Reference proteome</keyword>
<keyword evidence="4" id="KW-0808">Transferase</keyword>
<comment type="catalytic activity">
    <reaction evidence="1">
        <text>ATP + protein L-histidine = ADP + protein N-phospho-L-histidine.</text>
        <dbReference type="EC" id="2.7.13.3"/>
    </reaction>
</comment>
<proteinExistence type="predicted"/>
<dbReference type="SUPFAM" id="SSF55874">
    <property type="entry name" value="ATPase domain of HSP90 chaperone/DNA topoisomerase II/histidine kinase"/>
    <property type="match status" value="1"/>
</dbReference>
<evidence type="ECO:0000256" key="8">
    <source>
        <dbReference type="ARBA" id="ARBA00023012"/>
    </source>
</evidence>
<dbReference type="InterPro" id="IPR036890">
    <property type="entry name" value="HATPase_C_sf"/>
</dbReference>
<keyword evidence="3" id="KW-0597">Phosphoprotein</keyword>
<evidence type="ECO:0000256" key="4">
    <source>
        <dbReference type="ARBA" id="ARBA00022679"/>
    </source>
</evidence>
<feature type="transmembrane region" description="Helical" evidence="9">
    <location>
        <begin position="65"/>
        <end position="95"/>
    </location>
</feature>
<dbReference type="InterPro" id="IPR011712">
    <property type="entry name" value="Sig_transdc_His_kin_sub3_dim/P"/>
</dbReference>
<reference evidence="11 12" key="1">
    <citation type="submission" date="2019-10" db="EMBL/GenBank/DDBJ databases">
        <title>Nocardia macrotermitis sp. nov. and Nocardia aurantia sp. nov., isolated from the gut of fungus growing-termite Macrotermes natalensis.</title>
        <authorList>
            <person name="Benndorf R."/>
            <person name="Schwitalla J."/>
            <person name="Martin K."/>
            <person name="De Beer W."/>
            <person name="Kaster A.-K."/>
            <person name="Vollmers J."/>
            <person name="Poulsen M."/>
            <person name="Beemelmanns C."/>
        </authorList>
    </citation>
    <scope>NUCLEOTIDE SEQUENCE [LARGE SCALE GENOMIC DNA]</scope>
    <source>
        <strain evidence="11 12">RB56</strain>
    </source>
</reference>
<evidence type="ECO:0000256" key="2">
    <source>
        <dbReference type="ARBA" id="ARBA00012438"/>
    </source>
</evidence>
<keyword evidence="5" id="KW-0547">Nucleotide-binding</keyword>
<comment type="caution">
    <text evidence="11">The sequence shown here is derived from an EMBL/GenBank/DDBJ whole genome shotgun (WGS) entry which is preliminary data.</text>
</comment>
<evidence type="ECO:0000256" key="6">
    <source>
        <dbReference type="ARBA" id="ARBA00022777"/>
    </source>
</evidence>
<feature type="transmembrane region" description="Helical" evidence="9">
    <location>
        <begin position="35"/>
        <end position="53"/>
    </location>
</feature>
<name>A0A7K0DS96_9NOCA</name>
<dbReference type="Proteomes" id="UP000431401">
    <property type="component" value="Unassembled WGS sequence"/>
</dbReference>
<dbReference type="Gene3D" id="1.20.5.1930">
    <property type="match status" value="1"/>
</dbReference>
<dbReference type="GO" id="GO:0046983">
    <property type="term" value="F:protein dimerization activity"/>
    <property type="evidence" value="ECO:0007669"/>
    <property type="project" value="InterPro"/>
</dbReference>
<dbReference type="GO" id="GO:0005524">
    <property type="term" value="F:ATP binding"/>
    <property type="evidence" value="ECO:0007669"/>
    <property type="project" value="UniProtKB-KW"/>
</dbReference>
<dbReference type="OrthoDB" id="227596at2"/>
<dbReference type="PANTHER" id="PTHR24421:SF10">
    <property type="entry name" value="NITRATE_NITRITE SENSOR PROTEIN NARQ"/>
    <property type="match status" value="1"/>
</dbReference>
<gene>
    <name evidence="11" type="ORF">NRB56_42030</name>
</gene>
<dbReference type="EC" id="2.7.13.3" evidence="2"/>
<dbReference type="PANTHER" id="PTHR24421">
    <property type="entry name" value="NITRATE/NITRITE SENSOR PROTEIN NARX-RELATED"/>
    <property type="match status" value="1"/>
</dbReference>
<keyword evidence="6" id="KW-0418">Kinase</keyword>
<protein>
    <recommendedName>
        <fullName evidence="2">histidine kinase</fullName>
        <ecNumber evidence="2">2.7.13.3</ecNumber>
    </recommendedName>
</protein>
<feature type="transmembrane region" description="Helical" evidence="9">
    <location>
        <begin position="101"/>
        <end position="121"/>
    </location>
</feature>
<dbReference type="EMBL" id="WEGI01000009">
    <property type="protein sequence ID" value="MQY28619.1"/>
    <property type="molecule type" value="Genomic_DNA"/>
</dbReference>
<feature type="transmembrane region" description="Helical" evidence="9">
    <location>
        <begin position="128"/>
        <end position="145"/>
    </location>
</feature>
<dbReference type="GO" id="GO:0000155">
    <property type="term" value="F:phosphorelay sensor kinase activity"/>
    <property type="evidence" value="ECO:0007669"/>
    <property type="project" value="InterPro"/>
</dbReference>
<dbReference type="AlphaFoldDB" id="A0A7K0DS96"/>
<feature type="domain" description="Signal transduction histidine kinase subgroup 3 dimerisation and phosphoacceptor" evidence="10">
    <location>
        <begin position="178"/>
        <end position="243"/>
    </location>
</feature>
<evidence type="ECO:0000256" key="5">
    <source>
        <dbReference type="ARBA" id="ARBA00022741"/>
    </source>
</evidence>
<keyword evidence="7" id="KW-0067">ATP-binding</keyword>
<evidence type="ECO:0000313" key="11">
    <source>
        <dbReference type="EMBL" id="MQY28619.1"/>
    </source>
</evidence>
<organism evidence="11 12">
    <name type="scientific">Nocardia aurantia</name>
    <dbReference type="NCBI Taxonomy" id="2585199"/>
    <lineage>
        <taxon>Bacteria</taxon>
        <taxon>Bacillati</taxon>
        <taxon>Actinomycetota</taxon>
        <taxon>Actinomycetes</taxon>
        <taxon>Mycobacteriales</taxon>
        <taxon>Nocardiaceae</taxon>
        <taxon>Nocardia</taxon>
    </lineage>
</organism>
<evidence type="ECO:0000313" key="12">
    <source>
        <dbReference type="Proteomes" id="UP000431401"/>
    </source>
</evidence>
<keyword evidence="8" id="KW-0902">Two-component regulatory system</keyword>
<sequence>MSGSRLATLPSRLLRLVGFVAVVSAGGGGLLHHGWWAVAAMMSWTGWVIWIVAPERPRWPTVTCLVAMAIGGGLTTAWSAGSAITALAAVFAGFALLEEPVAVGAVISALAMFCSGVSELVSGDEPRSLLAVISGALVMGLMGWTRRQSRISAGQNRLLVEQNRVIRAERDRAAALAERGRIARDMHDVLAHTLGGLVLQLDAADALLEAGEVDRAAERVRASHRLAVSGLADARQVVGALRAEGVDLGAELQRLADDHRSGGGRVELRADADLRGLDEQTAVAVSRAVQEALTNARKHAPGQVVSIDLRTSATELGVVVTNSLTHRLGALAYSGSGAGLLGMTERIRALGGTVSAGRADGRWTVRMAVPITTPSSETDAAQQESEKG</sequence>
<feature type="transmembrane region" description="Helical" evidence="9">
    <location>
        <begin position="12"/>
        <end position="29"/>
    </location>
</feature>
<evidence type="ECO:0000256" key="9">
    <source>
        <dbReference type="SAM" id="Phobius"/>
    </source>
</evidence>
<evidence type="ECO:0000256" key="7">
    <source>
        <dbReference type="ARBA" id="ARBA00022840"/>
    </source>
</evidence>
<dbReference type="CDD" id="cd16917">
    <property type="entry name" value="HATPase_UhpB-NarQ-NarX-like"/>
    <property type="match status" value="1"/>
</dbReference>
<keyword evidence="9" id="KW-1133">Transmembrane helix</keyword>
<evidence type="ECO:0000256" key="1">
    <source>
        <dbReference type="ARBA" id="ARBA00000085"/>
    </source>
</evidence>
<evidence type="ECO:0000256" key="3">
    <source>
        <dbReference type="ARBA" id="ARBA00022553"/>
    </source>
</evidence>
<dbReference type="Gene3D" id="3.30.565.10">
    <property type="entry name" value="Histidine kinase-like ATPase, C-terminal domain"/>
    <property type="match status" value="1"/>
</dbReference>
<evidence type="ECO:0000259" key="10">
    <source>
        <dbReference type="Pfam" id="PF07730"/>
    </source>
</evidence>
<dbReference type="Pfam" id="PF07730">
    <property type="entry name" value="HisKA_3"/>
    <property type="match status" value="1"/>
</dbReference>
<keyword evidence="9" id="KW-0472">Membrane</keyword>
<dbReference type="RefSeq" id="WP_153344740.1">
    <property type="nucleotide sequence ID" value="NZ_WEGI01000009.1"/>
</dbReference>
<dbReference type="GO" id="GO:0016020">
    <property type="term" value="C:membrane"/>
    <property type="evidence" value="ECO:0007669"/>
    <property type="project" value="InterPro"/>
</dbReference>
<keyword evidence="9" id="KW-0812">Transmembrane</keyword>
<dbReference type="InterPro" id="IPR050482">
    <property type="entry name" value="Sensor_HK_TwoCompSys"/>
</dbReference>
<accession>A0A7K0DS96</accession>